<dbReference type="Proteomes" id="UP000290289">
    <property type="component" value="Chromosome 11"/>
</dbReference>
<protein>
    <submittedName>
        <fullName evidence="1">Uncharacterized protein</fullName>
    </submittedName>
</protein>
<evidence type="ECO:0000313" key="2">
    <source>
        <dbReference type="Proteomes" id="UP000290289"/>
    </source>
</evidence>
<gene>
    <name evidence="1" type="ORF">DVH24_002411</name>
</gene>
<dbReference type="EMBL" id="RDQH01000337">
    <property type="protein sequence ID" value="RXH82639.1"/>
    <property type="molecule type" value="Genomic_DNA"/>
</dbReference>
<proteinExistence type="predicted"/>
<keyword evidence="2" id="KW-1185">Reference proteome</keyword>
<comment type="caution">
    <text evidence="1">The sequence shown here is derived from an EMBL/GenBank/DDBJ whole genome shotgun (WGS) entry which is preliminary data.</text>
</comment>
<dbReference type="AlphaFoldDB" id="A0A498IHR2"/>
<organism evidence="1 2">
    <name type="scientific">Malus domestica</name>
    <name type="common">Apple</name>
    <name type="synonym">Pyrus malus</name>
    <dbReference type="NCBI Taxonomy" id="3750"/>
    <lineage>
        <taxon>Eukaryota</taxon>
        <taxon>Viridiplantae</taxon>
        <taxon>Streptophyta</taxon>
        <taxon>Embryophyta</taxon>
        <taxon>Tracheophyta</taxon>
        <taxon>Spermatophyta</taxon>
        <taxon>Magnoliopsida</taxon>
        <taxon>eudicotyledons</taxon>
        <taxon>Gunneridae</taxon>
        <taxon>Pentapetalae</taxon>
        <taxon>rosids</taxon>
        <taxon>fabids</taxon>
        <taxon>Rosales</taxon>
        <taxon>Rosaceae</taxon>
        <taxon>Amygdaloideae</taxon>
        <taxon>Maleae</taxon>
        <taxon>Malus</taxon>
    </lineage>
</organism>
<sequence length="78" mass="9005">MEEEAVVTCRHKKGEMREVVVVEILEVEMIVMEEVVICSSKIVFLEDNVAVRMTCRNKVVGMKMQVLVEMKKHKACHN</sequence>
<name>A0A498IHR2_MALDO</name>
<reference evidence="1 2" key="1">
    <citation type="submission" date="2018-10" db="EMBL/GenBank/DDBJ databases">
        <title>A high-quality apple genome assembly.</title>
        <authorList>
            <person name="Hu J."/>
        </authorList>
    </citation>
    <scope>NUCLEOTIDE SEQUENCE [LARGE SCALE GENOMIC DNA]</scope>
    <source>
        <strain evidence="2">cv. HFTH1</strain>
        <tissue evidence="1">Young leaf</tissue>
    </source>
</reference>
<evidence type="ECO:0000313" key="1">
    <source>
        <dbReference type="EMBL" id="RXH82639.1"/>
    </source>
</evidence>
<accession>A0A498IHR2</accession>